<evidence type="ECO:0000256" key="7">
    <source>
        <dbReference type="ARBA" id="ARBA00023136"/>
    </source>
</evidence>
<dbReference type="PRINTS" id="PR00162">
    <property type="entry name" value="RIESKE"/>
</dbReference>
<feature type="domain" description="Reverse transcriptase" evidence="9">
    <location>
        <begin position="598"/>
        <end position="846"/>
    </location>
</feature>
<dbReference type="Proteomes" id="UP001235939">
    <property type="component" value="Chromosome 15"/>
</dbReference>
<evidence type="ECO:0000256" key="3">
    <source>
        <dbReference type="ARBA" id="ARBA00022723"/>
    </source>
</evidence>
<dbReference type="InterPro" id="IPR017941">
    <property type="entry name" value="Rieske_2Fe-2S"/>
</dbReference>
<dbReference type="Pfam" id="PF26215">
    <property type="entry name" value="HTH_animal"/>
    <property type="match status" value="1"/>
</dbReference>
<dbReference type="PROSITE" id="PS51296">
    <property type="entry name" value="RIESKE"/>
    <property type="match status" value="1"/>
</dbReference>
<evidence type="ECO:0000256" key="5">
    <source>
        <dbReference type="ARBA" id="ARBA00023004"/>
    </source>
</evidence>
<gene>
    <name evidence="11" type="ORF">LAZ67_15002652</name>
</gene>
<evidence type="ECO:0000256" key="6">
    <source>
        <dbReference type="ARBA" id="ARBA00023014"/>
    </source>
</evidence>
<dbReference type="Gene3D" id="2.102.10.10">
    <property type="entry name" value="Rieske [2Fe-2S] iron-sulphur domain"/>
    <property type="match status" value="1"/>
</dbReference>
<dbReference type="InterPro" id="IPR000477">
    <property type="entry name" value="RT_dom"/>
</dbReference>
<keyword evidence="3" id="KW-0479">Metal-binding</keyword>
<evidence type="ECO:0000259" key="9">
    <source>
        <dbReference type="PROSITE" id="PS50878"/>
    </source>
</evidence>
<dbReference type="NCBIfam" id="TIGR01416">
    <property type="entry name" value="Rieske_proteo"/>
    <property type="match status" value="1"/>
</dbReference>
<dbReference type="EMBL" id="CP092877">
    <property type="protein sequence ID" value="UYV77877.1"/>
    <property type="molecule type" value="Genomic_DNA"/>
</dbReference>
<dbReference type="InterPro" id="IPR005805">
    <property type="entry name" value="Rieske_Fe-S_prot_C"/>
</dbReference>
<reference evidence="11 12" key="1">
    <citation type="submission" date="2022-01" db="EMBL/GenBank/DDBJ databases">
        <title>A chromosomal length assembly of Cordylochernes scorpioides.</title>
        <authorList>
            <person name="Zeh D."/>
            <person name="Zeh J."/>
        </authorList>
    </citation>
    <scope>NUCLEOTIDE SEQUENCE [LARGE SCALE GENOMIC DNA]</scope>
    <source>
        <strain evidence="11">IN4F17</strain>
        <tissue evidence="11">Whole Body</tissue>
    </source>
</reference>
<dbReference type="SUPFAM" id="SSF50022">
    <property type="entry name" value="ISP domain"/>
    <property type="match status" value="1"/>
</dbReference>
<dbReference type="Gene3D" id="1.20.5.270">
    <property type="entry name" value="Ubiquinol cytochrome reductase, transmembrane domain"/>
    <property type="match status" value="1"/>
</dbReference>
<keyword evidence="8" id="KW-1015">Disulfide bond</keyword>
<evidence type="ECO:0000256" key="4">
    <source>
        <dbReference type="ARBA" id="ARBA00022989"/>
    </source>
</evidence>
<dbReference type="CDD" id="cd03470">
    <property type="entry name" value="Rieske_cytochrome_bc1"/>
    <property type="match status" value="1"/>
</dbReference>
<proteinExistence type="predicted"/>
<dbReference type="Pfam" id="PF00355">
    <property type="entry name" value="Rieske"/>
    <property type="match status" value="1"/>
</dbReference>
<evidence type="ECO:0000313" key="11">
    <source>
        <dbReference type="EMBL" id="UYV77877.1"/>
    </source>
</evidence>
<dbReference type="SUPFAM" id="SSF56672">
    <property type="entry name" value="DNA/RNA polymerases"/>
    <property type="match status" value="1"/>
</dbReference>
<dbReference type="PANTHER" id="PTHR21301:SF10">
    <property type="entry name" value="REVERSE TRANSCRIPTASE DOMAIN-CONTAINING PROTEIN"/>
    <property type="match status" value="1"/>
</dbReference>
<dbReference type="Pfam" id="PF00078">
    <property type="entry name" value="RVT_1"/>
    <property type="match status" value="1"/>
</dbReference>
<sequence length="1180" mass="133584">MPGHRKRRQFKQTDAFTRGMVIGLKRAARVYRRILRQAVAAPQATCTAILQHVQDTLDHSISTRTISRRLVANGLHSCRPLRRLPLTPPNRRQRLEWCRARLTWMTEWHRVVFSDESRFCLSSDSRRVRVWRRRGERSNPAAIVERPTVRQRGIMVWGAIAYDSRSPLLRIQGTMTAQRYVDDVLRPVTLPYLKGVPNALYQQDNARPHTARISQQALQDVQMLPWPPYSPDLSPIEHVWDIIGRRLHALPQPRSEDELWQMVEREWRAIPQDAIRTLIDSLPRRVAACIAVRGKATNIVIANQAEPVIRNIPRIAKNVKLPVSPLALTPYSLNKSLASFTLRPAGVLGGSQQVRLAHTDIKIPDYSYYRSKDNNNPNKATDRESQARKNVINYGATAEFTEVIMSITRDIQHKEKILTGRQQTKMSYWVKKYQFPQSAAFPNNSSNGIVNLSSIPLSEKEERVLALGLHYVPPDKPDIPRLIAGVEGALKNLNHMETLRIRHAVTQVLRRPYHSVSYARDHRSLIQKLKKNSSLVITKADKGNQTVLMDRADYEGKMMNILVDTSTFTNISTSAKDAMIKGYKSSLRNLMKAKQITRAQLTQFTGSLTRDAYIYGAPKIHKPAVPLRPIIAYHLSPAHTLAKYLAQLLSPIMRNNPNQYNITHPPSFVQEITQMQLPAHHTMVSFDVTALYLSLPHALILNKLQSFLESAGIQDQTITLITQLTSLCLSISTFTFNHQHYKQIRGTPMGSPLSSIVAEVVMGSLDQWINQMHSSDIHYWRRYVDDIFCIIKPNELQPILNTLHSFHADIKFTYETETNLVLPFLDILIIRTPHRLHTAVYYKKNIPPLYTHFSSNSPIAYKVNTVRTLTKRIHTHCSLPIFKAIEKNRITTLLTTAGYPRKFIDKHTFDPTAPRTSTTYRAVCYLPYSTFSVAISRILRPYGIQVYFNSPPNLAALLRNPITKADAPNNPIHSTGAVYAVSCQDCPASYVGETGRTALVHTRILFKNAPMYPYSCKRPTPPASAIAGMAMTIGAKNMLYKVGDYWNMGADAVALANIEVNLNDIPEGQYMLAKWRERPIFIRHRTAAEISREAAVNVSTLRDPQEDAERVKNPEWLVVLAICTHLGCVPISNSGDFGGFFCPCHGSHYDASGRIRKGPAPLNLEIPPHSFPEPGILRVG</sequence>
<dbReference type="InterPro" id="IPR043502">
    <property type="entry name" value="DNA/RNA_pol_sf"/>
</dbReference>
<dbReference type="InterPro" id="IPR036397">
    <property type="entry name" value="RNaseH_sf"/>
</dbReference>
<dbReference type="Pfam" id="PF13358">
    <property type="entry name" value="DDE_3"/>
    <property type="match status" value="1"/>
</dbReference>
<accession>A0ABY6L9Q2</accession>
<dbReference type="InterPro" id="IPR036922">
    <property type="entry name" value="Rieske_2Fe-2S_sf"/>
</dbReference>
<dbReference type="InterPro" id="IPR037008">
    <property type="entry name" value="bc1_Rieske_TM_sf"/>
</dbReference>
<dbReference type="Pfam" id="PF01498">
    <property type="entry name" value="HTH_Tnp_Tc3_2"/>
    <property type="match status" value="1"/>
</dbReference>
<feature type="domain" description="Rieske" evidence="10">
    <location>
        <begin position="1083"/>
        <end position="1178"/>
    </location>
</feature>
<evidence type="ECO:0000256" key="2">
    <source>
        <dbReference type="ARBA" id="ARBA00022714"/>
    </source>
</evidence>
<evidence type="ECO:0000256" key="1">
    <source>
        <dbReference type="ARBA" id="ARBA00022692"/>
    </source>
</evidence>
<keyword evidence="2" id="KW-0001">2Fe-2S</keyword>
<keyword evidence="4" id="KW-1133">Transmembrane helix</keyword>
<evidence type="ECO:0000259" key="10">
    <source>
        <dbReference type="PROSITE" id="PS51296"/>
    </source>
</evidence>
<dbReference type="Gene3D" id="3.30.420.10">
    <property type="entry name" value="Ribonuclease H-like superfamily/Ribonuclease H"/>
    <property type="match status" value="1"/>
</dbReference>
<keyword evidence="5" id="KW-0408">Iron</keyword>
<keyword evidence="6" id="KW-0411">Iron-sulfur</keyword>
<dbReference type="PANTHER" id="PTHR21301">
    <property type="entry name" value="REVERSE TRANSCRIPTASE"/>
    <property type="match status" value="1"/>
</dbReference>
<evidence type="ECO:0000256" key="8">
    <source>
        <dbReference type="ARBA" id="ARBA00023157"/>
    </source>
</evidence>
<dbReference type="InterPro" id="IPR006317">
    <property type="entry name" value="Ubiquinol_cyt_c_Rdtase_Fe-S-su"/>
</dbReference>
<name>A0ABY6L9Q2_9ARAC</name>
<dbReference type="InterPro" id="IPR058912">
    <property type="entry name" value="HTH_animal"/>
</dbReference>
<dbReference type="PROSITE" id="PS50878">
    <property type="entry name" value="RT_POL"/>
    <property type="match status" value="1"/>
</dbReference>
<protein>
    <submittedName>
        <fullName evidence="11">UQCRFS1</fullName>
    </submittedName>
</protein>
<dbReference type="CDD" id="cd00304">
    <property type="entry name" value="RT_like"/>
    <property type="match status" value="1"/>
</dbReference>
<evidence type="ECO:0000313" key="12">
    <source>
        <dbReference type="Proteomes" id="UP001235939"/>
    </source>
</evidence>
<keyword evidence="7" id="KW-0472">Membrane</keyword>
<organism evidence="11 12">
    <name type="scientific">Cordylochernes scorpioides</name>
    <dbReference type="NCBI Taxonomy" id="51811"/>
    <lineage>
        <taxon>Eukaryota</taxon>
        <taxon>Metazoa</taxon>
        <taxon>Ecdysozoa</taxon>
        <taxon>Arthropoda</taxon>
        <taxon>Chelicerata</taxon>
        <taxon>Arachnida</taxon>
        <taxon>Pseudoscorpiones</taxon>
        <taxon>Cheliferoidea</taxon>
        <taxon>Chernetidae</taxon>
        <taxon>Cordylochernes</taxon>
    </lineage>
</organism>
<keyword evidence="12" id="KW-1185">Reference proteome</keyword>
<dbReference type="InterPro" id="IPR002492">
    <property type="entry name" value="Transposase_Tc1-like"/>
</dbReference>
<dbReference type="InterPro" id="IPR038717">
    <property type="entry name" value="Tc1-like_DDE_dom"/>
</dbReference>
<keyword evidence="1" id="KW-0812">Transmembrane</keyword>